<organism evidence="1 2">
    <name type="scientific">Phytophthora cactorum</name>
    <dbReference type="NCBI Taxonomy" id="29920"/>
    <lineage>
        <taxon>Eukaryota</taxon>
        <taxon>Sar</taxon>
        <taxon>Stramenopiles</taxon>
        <taxon>Oomycota</taxon>
        <taxon>Peronosporomycetes</taxon>
        <taxon>Peronosporales</taxon>
        <taxon>Peronosporaceae</taxon>
        <taxon>Phytophthora</taxon>
    </lineage>
</organism>
<evidence type="ECO:0000313" key="1">
    <source>
        <dbReference type="EMBL" id="KAG2948947.1"/>
    </source>
</evidence>
<reference evidence="1" key="1">
    <citation type="submission" date="2018-10" db="EMBL/GenBank/DDBJ databases">
        <title>Effector identification in a new, highly contiguous assembly of the strawberry crown rot pathogen Phytophthora cactorum.</title>
        <authorList>
            <person name="Armitage A.D."/>
            <person name="Nellist C.F."/>
            <person name="Bates H."/>
            <person name="Vickerstaff R.J."/>
            <person name="Harrison R.J."/>
        </authorList>
    </citation>
    <scope>NUCLEOTIDE SEQUENCE</scope>
    <source>
        <strain evidence="1">4040</strain>
    </source>
</reference>
<evidence type="ECO:0000313" key="2">
    <source>
        <dbReference type="Proteomes" id="UP000736787"/>
    </source>
</evidence>
<accession>A0A8T1E3T7</accession>
<dbReference type="Proteomes" id="UP000736787">
    <property type="component" value="Unassembled WGS sequence"/>
</dbReference>
<dbReference type="AlphaFoldDB" id="A0A8T1E3T7"/>
<protein>
    <submittedName>
        <fullName evidence="1">Uncharacterized protein</fullName>
    </submittedName>
</protein>
<dbReference type="EMBL" id="RCMK01000100">
    <property type="protein sequence ID" value="KAG2948947.1"/>
    <property type="molecule type" value="Genomic_DNA"/>
</dbReference>
<name>A0A8T1E3T7_9STRA</name>
<dbReference type="VEuPathDB" id="FungiDB:PC110_g21781"/>
<comment type="caution">
    <text evidence="1">The sequence shown here is derived from an EMBL/GenBank/DDBJ whole genome shotgun (WGS) entry which is preliminary data.</text>
</comment>
<gene>
    <name evidence="1" type="ORF">PC117_g5631</name>
</gene>
<proteinExistence type="predicted"/>
<sequence length="119" mass="14048">MPWLARHDPVINWENRTLRVHRKVHPIIPLTQLQTLLPPVPKHKSQRLSESLNVSRIGIRLDLICDESPPQGFETTMARQLRELTHRIRKVFQLTVSVTIVHQFRELIIKYARDSSYKL</sequence>